<keyword evidence="1" id="KW-1133">Transmembrane helix</keyword>
<protein>
    <submittedName>
        <fullName evidence="2">(northern house mosquito) hypothetical protein</fullName>
    </submittedName>
</protein>
<name>A0A8D8ADR9_CULPI</name>
<dbReference type="EMBL" id="HBUE01027999">
    <property type="protein sequence ID" value="CAG6455229.1"/>
    <property type="molecule type" value="Transcribed_RNA"/>
</dbReference>
<organism evidence="2">
    <name type="scientific">Culex pipiens</name>
    <name type="common">House mosquito</name>
    <dbReference type="NCBI Taxonomy" id="7175"/>
    <lineage>
        <taxon>Eukaryota</taxon>
        <taxon>Metazoa</taxon>
        <taxon>Ecdysozoa</taxon>
        <taxon>Arthropoda</taxon>
        <taxon>Hexapoda</taxon>
        <taxon>Insecta</taxon>
        <taxon>Pterygota</taxon>
        <taxon>Neoptera</taxon>
        <taxon>Endopterygota</taxon>
        <taxon>Diptera</taxon>
        <taxon>Nematocera</taxon>
        <taxon>Culicoidea</taxon>
        <taxon>Culicidae</taxon>
        <taxon>Culicinae</taxon>
        <taxon>Culicini</taxon>
        <taxon>Culex</taxon>
        <taxon>Culex</taxon>
    </lineage>
</organism>
<feature type="transmembrane region" description="Helical" evidence="1">
    <location>
        <begin position="72"/>
        <end position="105"/>
    </location>
</feature>
<keyword evidence="1" id="KW-0812">Transmembrane</keyword>
<feature type="transmembrane region" description="Helical" evidence="1">
    <location>
        <begin position="39"/>
        <end position="60"/>
    </location>
</feature>
<keyword evidence="1" id="KW-0472">Membrane</keyword>
<reference evidence="2" key="1">
    <citation type="submission" date="2021-05" db="EMBL/GenBank/DDBJ databases">
        <authorList>
            <person name="Alioto T."/>
            <person name="Alioto T."/>
            <person name="Gomez Garrido J."/>
        </authorList>
    </citation>
    <scope>NUCLEOTIDE SEQUENCE</scope>
</reference>
<evidence type="ECO:0000313" key="2">
    <source>
        <dbReference type="EMBL" id="CAG6455229.1"/>
    </source>
</evidence>
<evidence type="ECO:0000256" key="1">
    <source>
        <dbReference type="SAM" id="Phobius"/>
    </source>
</evidence>
<sequence length="142" mass="16731">MNARTHTHVGHVHTTTNVGACLFARTRLWVCLFVYSDPLLHGFLCFHCFSFVVFAVFESFCNFRYDFYCSMLFVCVCFFLFCFVRFFLFLVAALPVVLSCFVFLLRESFAVLEQCYSTAFILKVTVFFIFYFNFTFSLMFTT</sequence>
<accession>A0A8D8ADR9</accession>
<dbReference type="AlphaFoldDB" id="A0A8D8ADR9"/>
<proteinExistence type="predicted"/>
<feature type="transmembrane region" description="Helical" evidence="1">
    <location>
        <begin position="117"/>
        <end position="140"/>
    </location>
</feature>